<dbReference type="EMBL" id="JENJ01000004">
    <property type="protein sequence ID" value="KGM98027.1"/>
    <property type="molecule type" value="Genomic_DNA"/>
</dbReference>
<protein>
    <recommendedName>
        <fullName evidence="3">Multidrug export protein MepA</fullName>
    </recommendedName>
</protein>
<reference evidence="11 12" key="1">
    <citation type="submission" date="2014-01" db="EMBL/GenBank/DDBJ databases">
        <title>Plasmidome dynamics in the species complex Clostridium novyi sensu lato converts strains of independent lineages into distinctly different pathogens.</title>
        <authorList>
            <person name="Skarin H."/>
            <person name="Segerman B."/>
        </authorList>
    </citation>
    <scope>NUCLEOTIDE SEQUENCE [LARGE SCALE GENOMIC DNA]</scope>
    <source>
        <strain evidence="11 12">4552</strain>
    </source>
</reference>
<evidence type="ECO:0000256" key="4">
    <source>
        <dbReference type="ARBA" id="ARBA00022448"/>
    </source>
</evidence>
<feature type="transmembrane region" description="Helical" evidence="10">
    <location>
        <begin position="196"/>
        <end position="216"/>
    </location>
</feature>
<dbReference type="OrthoDB" id="9811110at2"/>
<evidence type="ECO:0000256" key="10">
    <source>
        <dbReference type="SAM" id="Phobius"/>
    </source>
</evidence>
<dbReference type="CDD" id="cd13143">
    <property type="entry name" value="MATE_MepA_like"/>
    <property type="match status" value="1"/>
</dbReference>
<feature type="transmembrane region" description="Helical" evidence="10">
    <location>
        <begin position="316"/>
        <end position="336"/>
    </location>
</feature>
<evidence type="ECO:0000256" key="3">
    <source>
        <dbReference type="ARBA" id="ARBA00022106"/>
    </source>
</evidence>
<organism evidence="11 12">
    <name type="scientific">Clostridium novyi A str. 4552</name>
    <dbReference type="NCBI Taxonomy" id="1444289"/>
    <lineage>
        <taxon>Bacteria</taxon>
        <taxon>Bacillati</taxon>
        <taxon>Bacillota</taxon>
        <taxon>Clostridia</taxon>
        <taxon>Eubacteriales</taxon>
        <taxon>Clostridiaceae</taxon>
        <taxon>Clostridium</taxon>
    </lineage>
</organism>
<dbReference type="PANTHER" id="PTHR43823:SF3">
    <property type="entry name" value="MULTIDRUG EXPORT PROTEIN MEPA"/>
    <property type="match status" value="1"/>
</dbReference>
<dbReference type="NCBIfam" id="TIGR00797">
    <property type="entry name" value="matE"/>
    <property type="match status" value="1"/>
</dbReference>
<keyword evidence="8 10" id="KW-0472">Membrane</keyword>
<dbReference type="AlphaFoldDB" id="A0A0A0IAQ8"/>
<evidence type="ECO:0000256" key="7">
    <source>
        <dbReference type="ARBA" id="ARBA00022989"/>
    </source>
</evidence>
<evidence type="ECO:0000256" key="9">
    <source>
        <dbReference type="ARBA" id="ARBA00023251"/>
    </source>
</evidence>
<keyword evidence="6 10" id="KW-0812">Transmembrane</keyword>
<dbReference type="RefSeq" id="WP_039252383.1">
    <property type="nucleotide sequence ID" value="NZ_JENJ01000004.1"/>
</dbReference>
<feature type="transmembrane region" description="Helical" evidence="10">
    <location>
        <begin position="47"/>
        <end position="74"/>
    </location>
</feature>
<gene>
    <name evidence="11" type="ORF">Z968_01515</name>
</gene>
<accession>A0A0A0IAQ8</accession>
<dbReference type="GO" id="GO:0046677">
    <property type="term" value="P:response to antibiotic"/>
    <property type="evidence" value="ECO:0007669"/>
    <property type="project" value="UniProtKB-KW"/>
</dbReference>
<dbReference type="PANTHER" id="PTHR43823">
    <property type="entry name" value="SPORULATION PROTEIN YKVU"/>
    <property type="match status" value="1"/>
</dbReference>
<evidence type="ECO:0000256" key="8">
    <source>
        <dbReference type="ARBA" id="ARBA00023136"/>
    </source>
</evidence>
<keyword evidence="4" id="KW-0813">Transport</keyword>
<dbReference type="Pfam" id="PF01554">
    <property type="entry name" value="MatE"/>
    <property type="match status" value="2"/>
</dbReference>
<feature type="transmembrane region" description="Helical" evidence="10">
    <location>
        <begin position="272"/>
        <end position="295"/>
    </location>
</feature>
<dbReference type="InterPro" id="IPR002528">
    <property type="entry name" value="MATE_fam"/>
</dbReference>
<keyword evidence="5" id="KW-1003">Cell membrane</keyword>
<feature type="transmembrane region" description="Helical" evidence="10">
    <location>
        <begin position="167"/>
        <end position="190"/>
    </location>
</feature>
<feature type="transmembrane region" description="Helical" evidence="10">
    <location>
        <begin position="95"/>
        <end position="118"/>
    </location>
</feature>
<comment type="similarity">
    <text evidence="2">Belongs to the multi antimicrobial extrusion (MATE) (TC 2.A.66.1) family. MepA subfamily.</text>
</comment>
<feature type="transmembrane region" description="Helical" evidence="10">
    <location>
        <begin position="389"/>
        <end position="408"/>
    </location>
</feature>
<name>A0A0A0IAQ8_CLONO</name>
<proteinExistence type="inferred from homology"/>
<evidence type="ECO:0000256" key="1">
    <source>
        <dbReference type="ARBA" id="ARBA00004651"/>
    </source>
</evidence>
<feature type="transmembrane region" description="Helical" evidence="10">
    <location>
        <begin position="21"/>
        <end position="41"/>
    </location>
</feature>
<feature type="transmembrane region" description="Helical" evidence="10">
    <location>
        <begin position="138"/>
        <end position="155"/>
    </location>
</feature>
<dbReference type="Proteomes" id="UP000030012">
    <property type="component" value="Unassembled WGS sequence"/>
</dbReference>
<comment type="caution">
    <text evidence="11">The sequence shown here is derived from an EMBL/GenBank/DDBJ whole genome shotgun (WGS) entry which is preliminary data.</text>
</comment>
<evidence type="ECO:0000313" key="12">
    <source>
        <dbReference type="Proteomes" id="UP000030012"/>
    </source>
</evidence>
<evidence type="ECO:0000313" key="11">
    <source>
        <dbReference type="EMBL" id="KGM98027.1"/>
    </source>
</evidence>
<keyword evidence="7 10" id="KW-1133">Transmembrane helix</keyword>
<dbReference type="InterPro" id="IPR045070">
    <property type="entry name" value="MATE_MepA-like"/>
</dbReference>
<dbReference type="GO" id="GO:0015297">
    <property type="term" value="F:antiporter activity"/>
    <property type="evidence" value="ECO:0007669"/>
    <property type="project" value="InterPro"/>
</dbReference>
<evidence type="ECO:0000256" key="2">
    <source>
        <dbReference type="ARBA" id="ARBA00008417"/>
    </source>
</evidence>
<feature type="transmembrane region" description="Helical" evidence="10">
    <location>
        <begin position="420"/>
        <end position="440"/>
    </location>
</feature>
<dbReference type="GO" id="GO:0005886">
    <property type="term" value="C:plasma membrane"/>
    <property type="evidence" value="ECO:0007669"/>
    <property type="project" value="UniProtKB-SubCell"/>
</dbReference>
<comment type="subcellular location">
    <subcellularLocation>
        <location evidence="1">Cell membrane</location>
        <topology evidence="1">Multi-pass membrane protein</topology>
    </subcellularLocation>
</comment>
<evidence type="ECO:0000256" key="5">
    <source>
        <dbReference type="ARBA" id="ARBA00022475"/>
    </source>
</evidence>
<dbReference type="PIRSF" id="PIRSF006603">
    <property type="entry name" value="DinF"/>
    <property type="match status" value="1"/>
</dbReference>
<feature type="transmembrane region" description="Helical" evidence="10">
    <location>
        <begin position="236"/>
        <end position="260"/>
    </location>
</feature>
<keyword evidence="9" id="KW-0046">Antibiotic resistance</keyword>
<dbReference type="InterPro" id="IPR051327">
    <property type="entry name" value="MATE_MepA_subfamily"/>
</dbReference>
<dbReference type="InterPro" id="IPR048279">
    <property type="entry name" value="MdtK-like"/>
</dbReference>
<evidence type="ECO:0000256" key="6">
    <source>
        <dbReference type="ARBA" id="ARBA00022692"/>
    </source>
</evidence>
<dbReference type="GO" id="GO:0042910">
    <property type="term" value="F:xenobiotic transmembrane transporter activity"/>
    <property type="evidence" value="ECO:0007669"/>
    <property type="project" value="InterPro"/>
</dbReference>
<sequence length="455" mass="49547">MKEQRMLGEEPIGKLLLKYSIPAIIGMLVNALYNIVDRIFIGHIPNVGALAITGVGITMPIMYILLAFGMLVGIGTTANISIKMGQGKREDAEKLLGNCFTLSIIISISLTVIGILFVNKILGVFGASENTLYYAKEYINIILFGAIFNILNFALNSTIRADGSPKMAALTMILGCLVNIILDAVFIFVFNLGIKGAALATVIAQIISTIWIIYYYTKGNSNLKLKKENFKLDRQLVKITFAIGVAPFSMQIATSAVQVITNNTLKLYGGDLAIGAMAVILSIAMVFLMPIFGINQGSQPIIGYNYGAKKYHRMKETVKLSIMAATIILIIGSVLIQCFPEAAIKVFNKDDKLLEIGVKGIRTFLIMMPVIGISIIGSNYYQSVGKAKIAMFLSLLRQVILFIPLMIILPRVNGLGLTGIWLTGALSDGLSTLIAGGFLVSEFKSIKENRFKKEF</sequence>
<feature type="transmembrane region" description="Helical" evidence="10">
    <location>
        <begin position="356"/>
        <end position="377"/>
    </location>
</feature>